<comment type="subcellular location">
    <subcellularLocation>
        <location evidence="6">Cell membrane</location>
        <topology evidence="6">Multi-pass membrane protein</topology>
    </subcellularLocation>
    <subcellularLocation>
        <location evidence="1">Membrane</location>
    </subcellularLocation>
</comment>
<feature type="transmembrane region" description="Helical" evidence="6">
    <location>
        <begin position="223"/>
        <end position="244"/>
    </location>
</feature>
<evidence type="ECO:0000256" key="4">
    <source>
        <dbReference type="ARBA" id="ARBA00022989"/>
    </source>
</evidence>
<evidence type="ECO:0000256" key="1">
    <source>
        <dbReference type="ARBA" id="ARBA00004370"/>
    </source>
</evidence>
<keyword evidence="6" id="KW-1003">Cell membrane</keyword>
<gene>
    <name evidence="7" type="ORF">SAMN06295916_1052</name>
</gene>
<evidence type="ECO:0000313" key="7">
    <source>
        <dbReference type="EMBL" id="SNC64247.1"/>
    </source>
</evidence>
<dbReference type="InterPro" id="IPR002994">
    <property type="entry name" value="Surf1/Shy1"/>
</dbReference>
<dbReference type="PROSITE" id="PS50895">
    <property type="entry name" value="SURF1"/>
    <property type="match status" value="1"/>
</dbReference>
<name>A0A212TDW8_9BURK</name>
<protein>
    <recommendedName>
        <fullName evidence="6">SURF1-like protein</fullName>
    </recommendedName>
</protein>
<evidence type="ECO:0000313" key="8">
    <source>
        <dbReference type="Proteomes" id="UP000197215"/>
    </source>
</evidence>
<dbReference type="RefSeq" id="WP_088812892.1">
    <property type="nucleotide sequence ID" value="NZ_FYEX01000001.1"/>
</dbReference>
<feature type="transmembrane region" description="Helical" evidence="6">
    <location>
        <begin position="6"/>
        <end position="29"/>
    </location>
</feature>
<dbReference type="Proteomes" id="UP000197215">
    <property type="component" value="Unassembled WGS sequence"/>
</dbReference>
<dbReference type="GO" id="GO:0005886">
    <property type="term" value="C:plasma membrane"/>
    <property type="evidence" value="ECO:0007669"/>
    <property type="project" value="UniProtKB-SubCell"/>
</dbReference>
<proteinExistence type="inferred from homology"/>
<dbReference type="AlphaFoldDB" id="A0A212TDW8"/>
<evidence type="ECO:0000256" key="6">
    <source>
        <dbReference type="RuleBase" id="RU363076"/>
    </source>
</evidence>
<dbReference type="PANTHER" id="PTHR23427:SF2">
    <property type="entry name" value="SURFEIT LOCUS PROTEIN 1"/>
    <property type="match status" value="1"/>
</dbReference>
<evidence type="ECO:0000256" key="3">
    <source>
        <dbReference type="ARBA" id="ARBA00022692"/>
    </source>
</evidence>
<comment type="similarity">
    <text evidence="2 6">Belongs to the SURF1 family.</text>
</comment>
<keyword evidence="5 6" id="KW-0472">Membrane</keyword>
<dbReference type="EMBL" id="FYEX01000001">
    <property type="protein sequence ID" value="SNC64247.1"/>
    <property type="molecule type" value="Genomic_DNA"/>
</dbReference>
<evidence type="ECO:0000256" key="5">
    <source>
        <dbReference type="ARBA" id="ARBA00023136"/>
    </source>
</evidence>
<keyword evidence="8" id="KW-1185">Reference proteome</keyword>
<keyword evidence="4 6" id="KW-1133">Transmembrane helix</keyword>
<dbReference type="CDD" id="cd06662">
    <property type="entry name" value="SURF1"/>
    <property type="match status" value="1"/>
</dbReference>
<evidence type="ECO:0000256" key="2">
    <source>
        <dbReference type="ARBA" id="ARBA00007165"/>
    </source>
</evidence>
<dbReference type="Pfam" id="PF02104">
    <property type="entry name" value="SURF1"/>
    <property type="match status" value="1"/>
</dbReference>
<dbReference type="OrthoDB" id="9789940at2"/>
<keyword evidence="3 6" id="KW-0812">Transmembrane</keyword>
<organism evidence="7 8">
    <name type="scientific">Polynucleobacter victoriensis</name>
    <dbReference type="NCBI Taxonomy" id="2049319"/>
    <lineage>
        <taxon>Bacteria</taxon>
        <taxon>Pseudomonadati</taxon>
        <taxon>Pseudomonadota</taxon>
        <taxon>Betaproteobacteria</taxon>
        <taxon>Burkholderiales</taxon>
        <taxon>Burkholderiaceae</taxon>
        <taxon>Polynucleobacter</taxon>
    </lineage>
</organism>
<accession>A0A212TDW8</accession>
<reference evidence="8" key="1">
    <citation type="submission" date="2017-06" db="EMBL/GenBank/DDBJ databases">
        <authorList>
            <person name="Varghese N."/>
            <person name="Submissions S."/>
        </authorList>
    </citation>
    <scope>NUCLEOTIDE SEQUENCE [LARGE SCALE GENOMIC DNA]</scope>
    <source>
        <strain evidence="8">MWH-VicM1</strain>
    </source>
</reference>
<dbReference type="InterPro" id="IPR045214">
    <property type="entry name" value="Surf1/Surf4"/>
</dbReference>
<sequence>MFKQLVLLRPVATFSALVTFAIAMALGFWQLDRMDQKLSLAADIAKKERSAPLLANAKHWTYEEAKHHRMVARGIYIPDATVWLENRPHPQGRDPKTGITVGFYVLTPLKLQYSNQLIWINRGWVPRDGLDREKVPPLITPIGVVEVEGLVFEHPARVMNVGNLDTLAQKQKIQQNLDIEKQSAQLNTPYLPFILRQVHGGLDDGLQRDWAPMQDGSEKHKGYAFQWFSLATLTIFFWLFSGLLRKKV</sequence>
<dbReference type="PANTHER" id="PTHR23427">
    <property type="entry name" value="SURFEIT LOCUS PROTEIN"/>
    <property type="match status" value="1"/>
</dbReference>